<accession>A0ABN9WDB0</accession>
<feature type="compositionally biased region" description="Acidic residues" evidence="2">
    <location>
        <begin position="346"/>
        <end position="359"/>
    </location>
</feature>
<feature type="signal peptide" evidence="3">
    <location>
        <begin position="1"/>
        <end position="19"/>
    </location>
</feature>
<evidence type="ECO:0000256" key="1">
    <source>
        <dbReference type="SAM" id="Coils"/>
    </source>
</evidence>
<feature type="coiled-coil region" evidence="1">
    <location>
        <begin position="683"/>
        <end position="717"/>
    </location>
</feature>
<feature type="chain" id="PRO_5045078654" evidence="3">
    <location>
        <begin position="20"/>
        <end position="810"/>
    </location>
</feature>
<keyword evidence="3" id="KW-0732">Signal</keyword>
<comment type="caution">
    <text evidence="4">The sequence shown here is derived from an EMBL/GenBank/DDBJ whole genome shotgun (WGS) entry which is preliminary data.</text>
</comment>
<evidence type="ECO:0000256" key="2">
    <source>
        <dbReference type="SAM" id="MobiDB-lite"/>
    </source>
</evidence>
<feature type="compositionally biased region" description="Acidic residues" evidence="2">
    <location>
        <begin position="369"/>
        <end position="381"/>
    </location>
</feature>
<sequence length="810" mass="90837">MSYKMLVRFALLLAPLADARLRGFQAEQKPDATTPSVSEGPSAPKIPLEEAVACGQGPSADLAAETLGDGFDELALLQEEATPMEGMHKNTVQEWLEHWSDSIRGTRKTHISAEERVLDNATVAAQLAKIGAGACDDDPQWRDSDGDGCEIYRFAIESGKMTREIACGGGGQTPSTRGLRGVRVAADATAKVFCPATCGTCRAPEPQPRAAAEPLGDDVAFLQVEVSSSEEPPKSAASWLSHLGEHRSRISAEDRVLHNETVAYQLERLELERERGHACADDPHWRDADGDGCEIYRFAIEAGKTTRDLVCSGGGEQPSAQLRGRRERVVADATAKARWEQWREDESGEDEGPEEEWTPYEEPRPREPDSDEADSTDDGEAEVTRERSMGQELWTTLRTKYAGRMALHGKKKGIMRALEKVQGLIIFNKSKIVTDRMASLIARFDRAMNTASYKRTVQSLDDRDDFFKDVRDILHGQCSVKSEEVRQALVAILKESTSSSMQEQVLREEQQKSDMMDLWVKERKKETDKLYADYKRLVRIESSRMGSAVAQAFKEDHTTIRDDIGKAKSTIGALQTKRLNAAREMQELHYQARLRQDKIIIYEEKVRVMDEEKQARIKTLTGELRELQTMLSGLQQSEDSYVVQSGNLWDQLEAKVHGKYLQSYQDMLEGRLKRKVRAEKTRRNLAEVQKRSLSHEISELQAQKAKLQLHMKQKKGAHEILATRIAILEAKALFLNISTLAQELDSFGKPDQGDPEKHHRSLAESDLEELGRAVLPKGVLTAVEKELRLQQRWLAERSQVGFEYGGTLAP</sequence>
<reference evidence="4" key="1">
    <citation type="submission" date="2023-10" db="EMBL/GenBank/DDBJ databases">
        <authorList>
            <person name="Chen Y."/>
            <person name="Shah S."/>
            <person name="Dougan E. K."/>
            <person name="Thang M."/>
            <person name="Chan C."/>
        </authorList>
    </citation>
    <scope>NUCLEOTIDE SEQUENCE [LARGE SCALE GENOMIC DNA]</scope>
</reference>
<dbReference type="Proteomes" id="UP001189429">
    <property type="component" value="Unassembled WGS sequence"/>
</dbReference>
<gene>
    <name evidence="4" type="ORF">PCOR1329_LOCUS66276</name>
</gene>
<keyword evidence="1" id="KW-0175">Coiled coil</keyword>
<protein>
    <submittedName>
        <fullName evidence="4">Uncharacterized protein</fullName>
    </submittedName>
</protein>
<feature type="compositionally biased region" description="Basic and acidic residues" evidence="2">
    <location>
        <begin position="336"/>
        <end position="345"/>
    </location>
</feature>
<feature type="region of interest" description="Disordered" evidence="2">
    <location>
        <begin position="336"/>
        <end position="389"/>
    </location>
</feature>
<evidence type="ECO:0000313" key="5">
    <source>
        <dbReference type="Proteomes" id="UP001189429"/>
    </source>
</evidence>
<organism evidence="4 5">
    <name type="scientific">Prorocentrum cordatum</name>
    <dbReference type="NCBI Taxonomy" id="2364126"/>
    <lineage>
        <taxon>Eukaryota</taxon>
        <taxon>Sar</taxon>
        <taxon>Alveolata</taxon>
        <taxon>Dinophyceae</taxon>
        <taxon>Prorocentrales</taxon>
        <taxon>Prorocentraceae</taxon>
        <taxon>Prorocentrum</taxon>
    </lineage>
</organism>
<name>A0ABN9WDB0_9DINO</name>
<dbReference type="EMBL" id="CAUYUJ010018527">
    <property type="protein sequence ID" value="CAK0884297.1"/>
    <property type="molecule type" value="Genomic_DNA"/>
</dbReference>
<evidence type="ECO:0000313" key="4">
    <source>
        <dbReference type="EMBL" id="CAK0884297.1"/>
    </source>
</evidence>
<evidence type="ECO:0000256" key="3">
    <source>
        <dbReference type="SAM" id="SignalP"/>
    </source>
</evidence>
<proteinExistence type="predicted"/>
<keyword evidence="5" id="KW-1185">Reference proteome</keyword>